<feature type="compositionally biased region" description="Polar residues" evidence="1">
    <location>
        <begin position="71"/>
        <end position="82"/>
    </location>
</feature>
<organism evidence="2 3">
    <name type="scientific">Elysia crispata</name>
    <name type="common">lettuce slug</name>
    <dbReference type="NCBI Taxonomy" id="231223"/>
    <lineage>
        <taxon>Eukaryota</taxon>
        <taxon>Metazoa</taxon>
        <taxon>Spiralia</taxon>
        <taxon>Lophotrochozoa</taxon>
        <taxon>Mollusca</taxon>
        <taxon>Gastropoda</taxon>
        <taxon>Heterobranchia</taxon>
        <taxon>Euthyneura</taxon>
        <taxon>Panpulmonata</taxon>
        <taxon>Sacoglossa</taxon>
        <taxon>Placobranchoidea</taxon>
        <taxon>Plakobranchidae</taxon>
        <taxon>Elysia</taxon>
    </lineage>
</organism>
<proteinExistence type="predicted"/>
<dbReference type="AlphaFoldDB" id="A0AAE1AF52"/>
<evidence type="ECO:0000313" key="3">
    <source>
        <dbReference type="Proteomes" id="UP001283361"/>
    </source>
</evidence>
<sequence>MIGATGALLGAAPGVEIWMVSARIPHSYDGAISEGHVVLTSRDDFILAMSSRHGGLRPGFVSSVRKEQPQFAANSQPQTSVWTEDLVHS</sequence>
<accession>A0AAE1AF52</accession>
<evidence type="ECO:0000313" key="2">
    <source>
        <dbReference type="EMBL" id="KAK3786728.1"/>
    </source>
</evidence>
<reference evidence="2" key="1">
    <citation type="journal article" date="2023" name="G3 (Bethesda)">
        <title>A reference genome for the long-term kleptoplast-retaining sea slug Elysia crispata morphotype clarki.</title>
        <authorList>
            <person name="Eastman K.E."/>
            <person name="Pendleton A.L."/>
            <person name="Shaikh M.A."/>
            <person name="Suttiyut T."/>
            <person name="Ogas R."/>
            <person name="Tomko P."/>
            <person name="Gavelis G."/>
            <person name="Widhalm J.R."/>
            <person name="Wisecaver J.H."/>
        </authorList>
    </citation>
    <scope>NUCLEOTIDE SEQUENCE</scope>
    <source>
        <strain evidence="2">ECLA1</strain>
    </source>
</reference>
<dbReference type="EMBL" id="JAWDGP010001945">
    <property type="protein sequence ID" value="KAK3786728.1"/>
    <property type="molecule type" value="Genomic_DNA"/>
</dbReference>
<evidence type="ECO:0000256" key="1">
    <source>
        <dbReference type="SAM" id="MobiDB-lite"/>
    </source>
</evidence>
<gene>
    <name evidence="2" type="ORF">RRG08_000936</name>
</gene>
<name>A0AAE1AF52_9GAST</name>
<comment type="caution">
    <text evidence="2">The sequence shown here is derived from an EMBL/GenBank/DDBJ whole genome shotgun (WGS) entry which is preliminary data.</text>
</comment>
<feature type="region of interest" description="Disordered" evidence="1">
    <location>
        <begin position="69"/>
        <end position="89"/>
    </location>
</feature>
<dbReference type="Proteomes" id="UP001283361">
    <property type="component" value="Unassembled WGS sequence"/>
</dbReference>
<keyword evidence="3" id="KW-1185">Reference proteome</keyword>
<protein>
    <submittedName>
        <fullName evidence="2">Uncharacterized protein</fullName>
    </submittedName>
</protein>